<evidence type="ECO:0000313" key="3">
    <source>
        <dbReference type="EMBL" id="REK69765.1"/>
    </source>
</evidence>
<organism evidence="3 4">
    <name type="scientific">Aeromicrobium endophyticum</name>
    <dbReference type="NCBI Taxonomy" id="2292704"/>
    <lineage>
        <taxon>Bacteria</taxon>
        <taxon>Bacillati</taxon>
        <taxon>Actinomycetota</taxon>
        <taxon>Actinomycetes</taxon>
        <taxon>Propionibacteriales</taxon>
        <taxon>Nocardioidaceae</taxon>
        <taxon>Aeromicrobium</taxon>
    </lineage>
</organism>
<evidence type="ECO:0000313" key="4">
    <source>
        <dbReference type="Proteomes" id="UP000265581"/>
    </source>
</evidence>
<gene>
    <name evidence="3" type="ORF">DX116_11220</name>
</gene>
<accession>A0A371P1H7</accession>
<keyword evidence="2" id="KW-1133">Transmembrane helix</keyword>
<evidence type="ECO:0000256" key="2">
    <source>
        <dbReference type="SAM" id="Phobius"/>
    </source>
</evidence>
<keyword evidence="2" id="KW-0472">Membrane</keyword>
<keyword evidence="4" id="KW-1185">Reference proteome</keyword>
<keyword evidence="2" id="KW-0812">Transmembrane</keyword>
<dbReference type="Proteomes" id="UP000265581">
    <property type="component" value="Unassembled WGS sequence"/>
</dbReference>
<dbReference type="EMBL" id="QUBR01000002">
    <property type="protein sequence ID" value="REK69765.1"/>
    <property type="molecule type" value="Genomic_DNA"/>
</dbReference>
<sequence>MTVVVVGLGIAAAALVVGLTMIWLLGATLGRRVRAGRLSGRYTSRPGNSSDPGSSSSGGAV</sequence>
<feature type="transmembrane region" description="Helical" evidence="2">
    <location>
        <begin position="6"/>
        <end position="29"/>
    </location>
</feature>
<comment type="caution">
    <text evidence="3">The sequence shown here is derived from an EMBL/GenBank/DDBJ whole genome shotgun (WGS) entry which is preliminary data.</text>
</comment>
<evidence type="ECO:0000256" key="1">
    <source>
        <dbReference type="SAM" id="MobiDB-lite"/>
    </source>
</evidence>
<dbReference type="RefSeq" id="WP_119704364.1">
    <property type="nucleotide sequence ID" value="NZ_JBHSOI010000002.1"/>
</dbReference>
<feature type="compositionally biased region" description="Low complexity" evidence="1">
    <location>
        <begin position="44"/>
        <end position="61"/>
    </location>
</feature>
<dbReference type="AlphaFoldDB" id="A0A371P1H7"/>
<proteinExistence type="predicted"/>
<name>A0A371P1H7_9ACTN</name>
<protein>
    <submittedName>
        <fullName evidence="3">Uncharacterized protein</fullName>
    </submittedName>
</protein>
<feature type="region of interest" description="Disordered" evidence="1">
    <location>
        <begin position="39"/>
        <end position="61"/>
    </location>
</feature>
<reference evidence="3 4" key="1">
    <citation type="submission" date="2018-08" db="EMBL/GenBank/DDBJ databases">
        <title>Aeromicrobium sp. M2KJ-4, whole genome shotgun sequence.</title>
        <authorList>
            <person name="Tuo L."/>
        </authorList>
    </citation>
    <scope>NUCLEOTIDE SEQUENCE [LARGE SCALE GENOMIC DNA]</scope>
    <source>
        <strain evidence="3 4">M2KJ-4</strain>
    </source>
</reference>